<reference evidence="1" key="1">
    <citation type="submission" date="2018-05" db="EMBL/GenBank/DDBJ databases">
        <authorList>
            <person name="Ashton P.M."/>
            <person name="Dallman T."/>
            <person name="Nair S."/>
            <person name="De Pinna E."/>
            <person name="Peters T."/>
            <person name="Grant K."/>
        </authorList>
    </citation>
    <scope>NUCLEOTIDE SEQUENCE</scope>
    <source>
        <strain evidence="1">374031</strain>
    </source>
</reference>
<accession>A0A5W3RV99</accession>
<dbReference type="EMBL" id="AAHDIR010000039">
    <property type="protein sequence ID" value="EBU8207316.1"/>
    <property type="molecule type" value="Genomic_DNA"/>
</dbReference>
<proteinExistence type="predicted"/>
<protein>
    <submittedName>
        <fullName evidence="1">Uncharacterized protein</fullName>
    </submittedName>
</protein>
<name>A0A5W3RV99_SALET</name>
<organism evidence="1">
    <name type="scientific">Salmonella enterica subsp. enterica serovar Cardoner</name>
    <dbReference type="NCBI Taxonomy" id="2564309"/>
    <lineage>
        <taxon>Bacteria</taxon>
        <taxon>Pseudomonadati</taxon>
        <taxon>Pseudomonadota</taxon>
        <taxon>Gammaproteobacteria</taxon>
        <taxon>Enterobacterales</taxon>
        <taxon>Enterobacteriaceae</taxon>
        <taxon>Salmonella</taxon>
    </lineage>
</organism>
<evidence type="ECO:0000313" key="1">
    <source>
        <dbReference type="EMBL" id="EBU8207316.1"/>
    </source>
</evidence>
<sequence>MATVSQTVLEHLKIHGIASVNEIHTANPQFKKSQYATAIANLIFRGELEVAENSRGAGMPRKVCLGNQAPRDLSIVEQCKLNWKGYNIHKVFGQSGRGSV</sequence>
<gene>
    <name evidence="1" type="ORF">DLM21_23800</name>
</gene>
<dbReference type="AlphaFoldDB" id="A0A5W3RV99"/>
<comment type="caution">
    <text evidence="1">The sequence shown here is derived from an EMBL/GenBank/DDBJ whole genome shotgun (WGS) entry which is preliminary data.</text>
</comment>